<keyword evidence="2" id="KW-1185">Reference proteome</keyword>
<feature type="non-terminal residue" evidence="1">
    <location>
        <position position="1"/>
    </location>
</feature>
<comment type="caution">
    <text evidence="1">The sequence shown here is derived from an EMBL/GenBank/DDBJ whole genome shotgun (WGS) entry which is preliminary data.</text>
</comment>
<reference evidence="1" key="1">
    <citation type="submission" date="2022-04" db="EMBL/GenBank/DDBJ databases">
        <title>Jade perch genome.</title>
        <authorList>
            <person name="Chao B."/>
        </authorList>
    </citation>
    <scope>NUCLEOTIDE SEQUENCE</scope>
    <source>
        <strain evidence="1">CB-2022</strain>
    </source>
</reference>
<name>A0ACB8X0S1_9TELE</name>
<accession>A0ACB8X0S1</accession>
<evidence type="ECO:0000313" key="1">
    <source>
        <dbReference type="EMBL" id="KAI3373566.1"/>
    </source>
</evidence>
<proteinExistence type="predicted"/>
<dbReference type="Proteomes" id="UP000831701">
    <property type="component" value="Chromosome 4"/>
</dbReference>
<organism evidence="1 2">
    <name type="scientific">Scortum barcoo</name>
    <name type="common">barcoo grunter</name>
    <dbReference type="NCBI Taxonomy" id="214431"/>
    <lineage>
        <taxon>Eukaryota</taxon>
        <taxon>Metazoa</taxon>
        <taxon>Chordata</taxon>
        <taxon>Craniata</taxon>
        <taxon>Vertebrata</taxon>
        <taxon>Euteleostomi</taxon>
        <taxon>Actinopterygii</taxon>
        <taxon>Neopterygii</taxon>
        <taxon>Teleostei</taxon>
        <taxon>Neoteleostei</taxon>
        <taxon>Acanthomorphata</taxon>
        <taxon>Eupercaria</taxon>
        <taxon>Centrarchiformes</taxon>
        <taxon>Terapontoidei</taxon>
        <taxon>Terapontidae</taxon>
        <taxon>Scortum</taxon>
    </lineage>
</organism>
<sequence length="563" mass="59430">TDEAVESRPVPVRQNSYVLSTAKKFEIPANLANGEIIPPQKDAQPAGSTVETTDDTKPQAPTEAIVQNGEVQPGKSVANTTAEDREEHTDSAVYQTNLKQNEGGAEVPAEVHVEEQIQNDEVQPASSTKENPEAASPVEPSEQPAADTIAGKNEESADTTADVSNAEHSEVDVSADDHMETSATADTEKSKDSTAEAPDAPAVEPKSQEEPSNEIEPANATHLEDAGVESEEIVQAATEVVVESSPNKSDVINATPGEEAAVQDSVEPVPQSLAESVSELPTQPAAETAAEESCEKGPSEEVAEVVSVPETPAVTPAAEEEAALQDSVDLVPDSVPVADAVSKSPTQPAAETAVECAECEVKSVASAEPVLKIRAGDVIECEVQPVDNTVVEQSIEPAPESAAHVVELSIKDEVEAVTDVEAGQDTYAYRLIELTDALDVEPPKAEADPEPNPNQSQTHTEETKVNQQSDGTHTSEMFQSALGKIQSTHTLNETRYTKPVCAFCNKITDGYVKLTLSEPPVSSHPECLKCVGCAKALGDLLTPMFLHNQVILCDGCFAKALKT</sequence>
<protein>
    <submittedName>
        <fullName evidence="1">Uncharacterized protein</fullName>
    </submittedName>
</protein>
<gene>
    <name evidence="1" type="ORF">L3Q82_022155</name>
</gene>
<evidence type="ECO:0000313" key="2">
    <source>
        <dbReference type="Proteomes" id="UP000831701"/>
    </source>
</evidence>
<dbReference type="EMBL" id="CM041534">
    <property type="protein sequence ID" value="KAI3373566.1"/>
    <property type="molecule type" value="Genomic_DNA"/>
</dbReference>